<dbReference type="Pfam" id="PF09588">
    <property type="entry name" value="YqaJ"/>
    <property type="match status" value="1"/>
</dbReference>
<dbReference type="InterPro" id="IPR017482">
    <property type="entry name" value="Lambda-type_endonuclease"/>
</dbReference>
<dbReference type="InterPro" id="IPR011604">
    <property type="entry name" value="PDDEXK-like_dom_sf"/>
</dbReference>
<dbReference type="NCBIfam" id="TIGR03033">
    <property type="entry name" value="phage_rel_nuc"/>
    <property type="match status" value="1"/>
</dbReference>
<keyword evidence="2" id="KW-0378">Hydrolase</keyword>
<dbReference type="Gene3D" id="3.90.320.10">
    <property type="match status" value="1"/>
</dbReference>
<keyword evidence="2" id="KW-0540">Nuclease</keyword>
<evidence type="ECO:0000313" key="2">
    <source>
        <dbReference type="EMBL" id="SPY44053.1"/>
    </source>
</evidence>
<proteinExistence type="predicted"/>
<name>A0A2T3Q7I9_PHODM</name>
<dbReference type="Pfam" id="PF25708">
    <property type="entry name" value="Phage_T7_Gp5_9"/>
    <property type="match status" value="1"/>
</dbReference>
<dbReference type="InterPro" id="IPR011335">
    <property type="entry name" value="Restrct_endonuc-II-like"/>
</dbReference>
<accession>A0A2T3Q7I9</accession>
<dbReference type="EMBL" id="UATL01000005">
    <property type="protein sequence ID" value="SPY44053.1"/>
    <property type="molecule type" value="Genomic_DNA"/>
</dbReference>
<evidence type="ECO:0000259" key="1">
    <source>
        <dbReference type="Pfam" id="PF09588"/>
    </source>
</evidence>
<dbReference type="InterPro" id="IPR058007">
    <property type="entry name" value="Gp5.9"/>
</dbReference>
<dbReference type="AlphaFoldDB" id="A0A2T3Q7I9"/>
<dbReference type="Proteomes" id="UP000251647">
    <property type="component" value="Unassembled WGS sequence"/>
</dbReference>
<keyword evidence="2" id="KW-0255">Endonuclease</keyword>
<dbReference type="SUPFAM" id="SSF52980">
    <property type="entry name" value="Restriction endonuclease-like"/>
    <property type="match status" value="1"/>
</dbReference>
<protein>
    <submittedName>
        <fullName evidence="2">Putative phage-type endonuclease</fullName>
    </submittedName>
</protein>
<feature type="domain" description="YqaJ viral recombinase" evidence="1">
    <location>
        <begin position="13"/>
        <end position="146"/>
    </location>
</feature>
<gene>
    <name evidence="2" type="ORF">NCTC11647_02988</name>
</gene>
<organism evidence="2 3">
    <name type="scientific">Photobacterium damselae</name>
    <dbReference type="NCBI Taxonomy" id="38293"/>
    <lineage>
        <taxon>Bacteria</taxon>
        <taxon>Pseudomonadati</taxon>
        <taxon>Pseudomonadota</taxon>
        <taxon>Gammaproteobacteria</taxon>
        <taxon>Vibrionales</taxon>
        <taxon>Vibrionaceae</taxon>
        <taxon>Photobacterium</taxon>
    </lineage>
</organism>
<dbReference type="InterPro" id="IPR019080">
    <property type="entry name" value="YqaJ_viral_recombinase"/>
</dbReference>
<dbReference type="OrthoDB" id="5829756at2"/>
<sequence>MKIVNVKQGTQAWLELRKSKFTASEAPAAMGESKYQSRDALLKMKATGETPEVNSYQENIFAKGHAAEEAARPLVENIIGDELFPATAISDEYDWMLASFDGITIMEDVVFEHKLFNHNLHEHVLNNDLEPQYYWQLEQQLLVSGAKKAIFVCSDGTSDNFASCDYYSQPERREQLIAGWLQFQKDLASYNSKPEAEKVEAEPMRDLPAICYKMDGLTLSSNLDAFKQAATELVEKSKLPIETDQDFANAEQMVKTFKTAEDKIKALSEQVLGEVQSIDSFVKDLKFIGEQIRQARLATDKQVKNRKDEIRKKILATANKKIQQHTLQLEQQIKASLPAPTISVLNAMKGKKTIQSLQEAADTAVSQVIVELDLQANKARKNLICLNQNAKYKFLFSDWNSLCFKENDDFDALITSRIAKHKEAEKQRLEQERLGIQQEESQPIVHKTLGAESTEPSPSNSSFKLNAETTAALSGKFVVANNIASKTLMVQLTAKEANYLRQRDAILTALENAGVDNWVGYSNAIATLKSAQNVA</sequence>
<dbReference type="GO" id="GO:0004519">
    <property type="term" value="F:endonuclease activity"/>
    <property type="evidence" value="ECO:0007669"/>
    <property type="project" value="UniProtKB-KW"/>
</dbReference>
<evidence type="ECO:0000313" key="3">
    <source>
        <dbReference type="Proteomes" id="UP000251647"/>
    </source>
</evidence>
<reference evidence="2 3" key="1">
    <citation type="submission" date="2018-06" db="EMBL/GenBank/DDBJ databases">
        <authorList>
            <consortium name="Pathogen Informatics"/>
            <person name="Doyle S."/>
        </authorList>
    </citation>
    <scope>NUCLEOTIDE SEQUENCE [LARGE SCALE GENOMIC DNA]</scope>
    <source>
        <strain evidence="2 3">NCTC11647</strain>
    </source>
</reference>
<dbReference type="RefSeq" id="WP_005305774.1">
    <property type="nucleotide sequence ID" value="NZ_PYOG01000040.1"/>
</dbReference>